<dbReference type="GO" id="GO:0016020">
    <property type="term" value="C:membrane"/>
    <property type="evidence" value="ECO:0007669"/>
    <property type="project" value="TreeGrafter"/>
</dbReference>
<dbReference type="Proteomes" id="UP000663844">
    <property type="component" value="Unassembled WGS sequence"/>
</dbReference>
<evidence type="ECO:0000256" key="1">
    <source>
        <dbReference type="ARBA" id="ARBA00022448"/>
    </source>
</evidence>
<name>A0A814IGK4_9BILA</name>
<feature type="domain" description="Glycolipid transfer protein" evidence="2">
    <location>
        <begin position="107"/>
        <end position="244"/>
    </location>
</feature>
<sequence length="294" mass="33926">MNTTRLILKNNYDLFIPISNDNDITLKNNYYNSFLLYFDLPNSPITVINDLDDMIVSTTELDTSDKQILCDIDNNESNIIVYKTFFSQLEHKFSVFNNLSFEEFPAELFLKTCEDYFSLVDKFNSSIFTPMKSDVNGNITKLRKKINENPMKFQTLFAIINDEIESQTTTARNSATDALLWLKRAFEFISSFLHEFGMGDKTLADAVGKGYDQSLKQYHGMLARSIFSFALRAVPNNTQFLHSLAINPIDASEILFEHQVFNEMLEHASHMSSVLEKITLFYSQHRLEQMKTVT</sequence>
<dbReference type="GO" id="GO:1902388">
    <property type="term" value="F:ceramide 1-phosphate transfer activity"/>
    <property type="evidence" value="ECO:0007669"/>
    <property type="project" value="TreeGrafter"/>
</dbReference>
<dbReference type="GO" id="GO:0005829">
    <property type="term" value="C:cytosol"/>
    <property type="evidence" value="ECO:0007669"/>
    <property type="project" value="TreeGrafter"/>
</dbReference>
<protein>
    <recommendedName>
        <fullName evidence="2">Glycolipid transfer protein domain-containing protein</fullName>
    </recommendedName>
</protein>
<dbReference type="InterPro" id="IPR036497">
    <property type="entry name" value="GLTP_sf"/>
</dbReference>
<dbReference type="EMBL" id="CAJNOG010000161">
    <property type="protein sequence ID" value="CAF1025557.1"/>
    <property type="molecule type" value="Genomic_DNA"/>
</dbReference>
<accession>A0A814IGK4</accession>
<dbReference type="AlphaFoldDB" id="A0A814IGK4"/>
<dbReference type="EMBL" id="CAJOAZ010000214">
    <property type="protein sequence ID" value="CAF3579171.1"/>
    <property type="molecule type" value="Genomic_DNA"/>
</dbReference>
<organism evidence="3 5">
    <name type="scientific">Adineta steineri</name>
    <dbReference type="NCBI Taxonomy" id="433720"/>
    <lineage>
        <taxon>Eukaryota</taxon>
        <taxon>Metazoa</taxon>
        <taxon>Spiralia</taxon>
        <taxon>Gnathifera</taxon>
        <taxon>Rotifera</taxon>
        <taxon>Eurotatoria</taxon>
        <taxon>Bdelloidea</taxon>
        <taxon>Adinetida</taxon>
        <taxon>Adinetidae</taxon>
        <taxon>Adineta</taxon>
    </lineage>
</organism>
<dbReference type="GO" id="GO:1902387">
    <property type="term" value="F:ceramide 1-phosphate binding"/>
    <property type="evidence" value="ECO:0007669"/>
    <property type="project" value="TreeGrafter"/>
</dbReference>
<evidence type="ECO:0000259" key="2">
    <source>
        <dbReference type="Pfam" id="PF08718"/>
    </source>
</evidence>
<evidence type="ECO:0000313" key="3">
    <source>
        <dbReference type="EMBL" id="CAF1025557.1"/>
    </source>
</evidence>
<keyword evidence="1" id="KW-0813">Transport</keyword>
<dbReference type="Gene3D" id="1.10.3520.10">
    <property type="entry name" value="Glycolipid transfer protein"/>
    <property type="match status" value="1"/>
</dbReference>
<dbReference type="SUPFAM" id="SSF110004">
    <property type="entry name" value="Glycolipid transfer protein, GLTP"/>
    <property type="match status" value="1"/>
</dbReference>
<dbReference type="PANTHER" id="PTHR10219:SF25">
    <property type="entry name" value="PLECKSTRIN HOMOLOGY DOMAIN-CONTAINING FAMILY A MEMBER 8"/>
    <property type="match status" value="1"/>
</dbReference>
<comment type="caution">
    <text evidence="3">The sequence shown here is derived from an EMBL/GenBank/DDBJ whole genome shotgun (WGS) entry which is preliminary data.</text>
</comment>
<dbReference type="InterPro" id="IPR014830">
    <property type="entry name" value="Glycolipid_transfer_prot_dom"/>
</dbReference>
<evidence type="ECO:0000313" key="4">
    <source>
        <dbReference type="EMBL" id="CAF3579171.1"/>
    </source>
</evidence>
<evidence type="ECO:0000313" key="5">
    <source>
        <dbReference type="Proteomes" id="UP000663845"/>
    </source>
</evidence>
<gene>
    <name evidence="3" type="ORF">JYZ213_LOCUS17309</name>
    <name evidence="4" type="ORF">OXD698_LOCUS5317</name>
</gene>
<dbReference type="Pfam" id="PF08718">
    <property type="entry name" value="GLTP"/>
    <property type="match status" value="1"/>
</dbReference>
<dbReference type="PANTHER" id="PTHR10219">
    <property type="entry name" value="GLYCOLIPID TRANSFER PROTEIN-RELATED"/>
    <property type="match status" value="1"/>
</dbReference>
<dbReference type="Proteomes" id="UP000663845">
    <property type="component" value="Unassembled WGS sequence"/>
</dbReference>
<dbReference type="FunFam" id="1.10.3520.10:FF:000001">
    <property type="entry name" value="Pleckstrin domain-containing family A member 8"/>
    <property type="match status" value="1"/>
</dbReference>
<reference evidence="3" key="1">
    <citation type="submission" date="2021-02" db="EMBL/GenBank/DDBJ databases">
        <authorList>
            <person name="Nowell W R."/>
        </authorList>
    </citation>
    <scope>NUCLEOTIDE SEQUENCE</scope>
</reference>
<proteinExistence type="predicted"/>